<dbReference type="RefSeq" id="WP_015248189.1">
    <property type="nucleotide sequence ID" value="NC_019892.1"/>
</dbReference>
<reference evidence="3 4" key="1">
    <citation type="submission" date="2012-02" db="EMBL/GenBank/DDBJ databases">
        <title>Complete sequence of chromosome of Singulisphaera acidiphila DSM 18658.</title>
        <authorList>
            <consortium name="US DOE Joint Genome Institute (JGI-PGF)"/>
            <person name="Lucas S."/>
            <person name="Copeland A."/>
            <person name="Lapidus A."/>
            <person name="Glavina del Rio T."/>
            <person name="Dalin E."/>
            <person name="Tice H."/>
            <person name="Bruce D."/>
            <person name="Goodwin L."/>
            <person name="Pitluck S."/>
            <person name="Peters L."/>
            <person name="Ovchinnikova G."/>
            <person name="Chertkov O."/>
            <person name="Kyrpides N."/>
            <person name="Mavromatis K."/>
            <person name="Ivanova N."/>
            <person name="Brettin T."/>
            <person name="Detter J.C."/>
            <person name="Han C."/>
            <person name="Larimer F."/>
            <person name="Land M."/>
            <person name="Hauser L."/>
            <person name="Markowitz V."/>
            <person name="Cheng J.-F."/>
            <person name="Hugenholtz P."/>
            <person name="Woyke T."/>
            <person name="Wu D."/>
            <person name="Tindall B."/>
            <person name="Pomrenke H."/>
            <person name="Brambilla E."/>
            <person name="Klenk H.-P."/>
            <person name="Eisen J.A."/>
        </authorList>
    </citation>
    <scope>NUCLEOTIDE SEQUENCE [LARGE SCALE GENOMIC DNA]</scope>
    <source>
        <strain evidence="4">ATCC BAA-1392 / DSM 18658 / VKM B-2454 / MOB10</strain>
    </source>
</reference>
<feature type="domain" description="DUF1559" evidence="2">
    <location>
        <begin position="74"/>
        <end position="363"/>
    </location>
</feature>
<dbReference type="Pfam" id="PF07596">
    <property type="entry name" value="SBP_bac_10"/>
    <property type="match status" value="1"/>
</dbReference>
<dbReference type="InterPro" id="IPR027558">
    <property type="entry name" value="Pre_pil_HX9DG_C"/>
</dbReference>
<evidence type="ECO:0000259" key="2">
    <source>
        <dbReference type="Pfam" id="PF07596"/>
    </source>
</evidence>
<organism evidence="3 4">
    <name type="scientific">Singulisphaera acidiphila (strain ATCC BAA-1392 / DSM 18658 / VKM B-2454 / MOB10)</name>
    <dbReference type="NCBI Taxonomy" id="886293"/>
    <lineage>
        <taxon>Bacteria</taxon>
        <taxon>Pseudomonadati</taxon>
        <taxon>Planctomycetota</taxon>
        <taxon>Planctomycetia</taxon>
        <taxon>Isosphaerales</taxon>
        <taxon>Isosphaeraceae</taxon>
        <taxon>Singulisphaera</taxon>
    </lineage>
</organism>
<evidence type="ECO:0000313" key="3">
    <source>
        <dbReference type="EMBL" id="AGA29081.1"/>
    </source>
</evidence>
<dbReference type="NCBIfam" id="TIGR02532">
    <property type="entry name" value="IV_pilin_GFxxxE"/>
    <property type="match status" value="1"/>
</dbReference>
<dbReference type="eggNOG" id="COG2165">
    <property type="taxonomic scope" value="Bacteria"/>
</dbReference>
<dbReference type="HOGENOM" id="CLU_041661_0_0_0"/>
<dbReference type="AlphaFoldDB" id="L0DKA1"/>
<dbReference type="PANTHER" id="PTHR30093:SF2">
    <property type="entry name" value="TYPE II SECRETION SYSTEM PROTEIN H"/>
    <property type="match status" value="1"/>
</dbReference>
<dbReference type="PANTHER" id="PTHR30093">
    <property type="entry name" value="GENERAL SECRETION PATHWAY PROTEIN G"/>
    <property type="match status" value="1"/>
</dbReference>
<dbReference type="Pfam" id="PF07963">
    <property type="entry name" value="N_methyl"/>
    <property type="match status" value="1"/>
</dbReference>
<dbReference type="NCBIfam" id="TIGR04294">
    <property type="entry name" value="pre_pil_HX9DG"/>
    <property type="match status" value="1"/>
</dbReference>
<keyword evidence="4" id="KW-1185">Reference proteome</keyword>
<protein>
    <submittedName>
        <fullName evidence="3">Prepilin-type N-terminal cleavage/methylation domain-containing protein</fullName>
    </submittedName>
</protein>
<keyword evidence="1" id="KW-1133">Transmembrane helix</keyword>
<dbReference type="Gene3D" id="3.30.700.10">
    <property type="entry name" value="Glycoprotein, Type 4 Pilin"/>
    <property type="match status" value="1"/>
</dbReference>
<name>L0DKA1_SINAD</name>
<dbReference type="OrthoDB" id="254858at2"/>
<keyword evidence="1" id="KW-0812">Transmembrane</keyword>
<evidence type="ECO:0000313" key="4">
    <source>
        <dbReference type="Proteomes" id="UP000010798"/>
    </source>
</evidence>
<dbReference type="InterPro" id="IPR045584">
    <property type="entry name" value="Pilin-like"/>
</dbReference>
<proteinExistence type="predicted"/>
<dbReference type="Proteomes" id="UP000010798">
    <property type="component" value="Chromosome"/>
</dbReference>
<dbReference type="SUPFAM" id="SSF54523">
    <property type="entry name" value="Pili subunits"/>
    <property type="match status" value="1"/>
</dbReference>
<dbReference type="STRING" id="886293.Sinac_4925"/>
<dbReference type="InterPro" id="IPR011453">
    <property type="entry name" value="DUF1559"/>
</dbReference>
<gene>
    <name evidence="3" type="ordered locus">Sinac_4925</name>
</gene>
<keyword evidence="1" id="KW-0472">Membrane</keyword>
<dbReference type="InterPro" id="IPR012902">
    <property type="entry name" value="N_methyl_site"/>
</dbReference>
<accession>L0DKA1</accession>
<sequence>MRRQERKKIAFAIGVPLARRDNVGDLGVSSPRCGEAGGGKITTECRRRAFTLIELMVVIAIIAVLIGLLLPAVQAAREAVRRMQCTNNLKQLGLAITNYESSLGGLPPSSVVVRLANGALWTATWGPHARILPYLEQGARYNAINLNSAYGDSANITATGQVIGLFLCPSEVRQEPLQHATFGLTGGVNYGFSMGDWYVWLGPDGGPATRSAFGVNLSRTWAAFRDGMSQTMLMSEVKNYTPYVRDCGRLSIINDPENVPPPNADPLTVAPEYLAGGCSFFDNAHSQWPEMAVHHNGFTTAWPPNKRTPGGPNKAYPDVDINSARERVGGPTFAAITSRSYHPGGVNSLLGDGSVRFTKSTVDGRVWRAMGTVAGGELISADTY</sequence>
<dbReference type="KEGG" id="saci:Sinac_4925"/>
<feature type="transmembrane region" description="Helical" evidence="1">
    <location>
        <begin position="49"/>
        <end position="73"/>
    </location>
</feature>
<dbReference type="EMBL" id="CP003364">
    <property type="protein sequence ID" value="AGA29081.1"/>
    <property type="molecule type" value="Genomic_DNA"/>
</dbReference>
<evidence type="ECO:0000256" key="1">
    <source>
        <dbReference type="SAM" id="Phobius"/>
    </source>
</evidence>